<keyword evidence="3" id="KW-0378">Hydrolase</keyword>
<dbReference type="Pfam" id="PF13472">
    <property type="entry name" value="Lipase_GDSL_2"/>
    <property type="match status" value="1"/>
</dbReference>
<protein>
    <submittedName>
        <fullName evidence="3">SGNH hydrolase</fullName>
    </submittedName>
</protein>
<dbReference type="PANTHER" id="PTHR43784">
    <property type="entry name" value="GDSL-LIKE LIPASE/ACYLHYDROLASE, PUTATIVE (AFU_ORTHOLOGUE AFUA_2G00820)-RELATED"/>
    <property type="match status" value="1"/>
</dbReference>
<sequence length="413" mass="43682">MQQIADGNSNADDNDNSNSNSDNRDDNSPYWQAGWAASVQRPSVGFHENWALEGFAEQTVRQVVRVTGSGSAARIVLSNRYGAGPLEVAGATLARTGEGAGVREGTVRRLTFGGAAGVRIPAGGEVRSDAVEVAVAPFESLTVSLYFARPTGPATFHAQAYATAYRAPGDRLTATDPTVFGETTVSWYFLAAVELADGGPARRDTVVVFGDSITDGFGSTVDGNRRYADALAERLAEQGGVRPVLNQGIGGNLLLSDSAWFGERAVGRFRRDVLDRPGVRSVVVLVGLNDIGFSEVDLPTYKPDTDRSVAELIAGYRELIAGARAAGVRIVGGTIMPFKGAEYHTPGAEAKRQKVNDWMRTSGEFDAVADFAAALAEPGDPEALAARFDSGDHKHPGDEGYRVMAEAVDLAAL</sequence>
<keyword evidence="4" id="KW-1185">Reference proteome</keyword>
<dbReference type="InterPro" id="IPR013830">
    <property type="entry name" value="SGNH_hydro"/>
</dbReference>
<feature type="domain" description="SGNH hydrolase-type esterase" evidence="2">
    <location>
        <begin position="208"/>
        <end position="403"/>
    </location>
</feature>
<name>A0ABN6R1V1_STRNI</name>
<dbReference type="Gene3D" id="3.40.50.1110">
    <property type="entry name" value="SGNH hydrolase"/>
    <property type="match status" value="1"/>
</dbReference>
<accession>A0ABN6R1V1</accession>
<proteinExistence type="predicted"/>
<gene>
    <name evidence="3" type="ORF">HEK616_43880</name>
</gene>
<feature type="compositionally biased region" description="Low complexity" evidence="1">
    <location>
        <begin position="1"/>
        <end position="21"/>
    </location>
</feature>
<evidence type="ECO:0000313" key="3">
    <source>
        <dbReference type="EMBL" id="BDM70901.1"/>
    </source>
</evidence>
<dbReference type="PANTHER" id="PTHR43784:SF2">
    <property type="entry name" value="GDSL-LIKE LIPASE_ACYLHYDROLASE, PUTATIVE (AFU_ORTHOLOGUE AFUA_2G00820)-RELATED"/>
    <property type="match status" value="1"/>
</dbReference>
<dbReference type="GO" id="GO:0016787">
    <property type="term" value="F:hydrolase activity"/>
    <property type="evidence" value="ECO:0007669"/>
    <property type="project" value="UniProtKB-KW"/>
</dbReference>
<organism evidence="3 4">
    <name type="scientific">Streptomyces nigrescens</name>
    <dbReference type="NCBI Taxonomy" id="1920"/>
    <lineage>
        <taxon>Bacteria</taxon>
        <taxon>Bacillati</taxon>
        <taxon>Actinomycetota</taxon>
        <taxon>Actinomycetes</taxon>
        <taxon>Kitasatosporales</taxon>
        <taxon>Streptomycetaceae</taxon>
        <taxon>Streptomyces</taxon>
    </lineage>
</organism>
<dbReference type="RefSeq" id="WP_261954577.1">
    <property type="nucleotide sequence ID" value="NZ_AP026073.1"/>
</dbReference>
<evidence type="ECO:0000313" key="4">
    <source>
        <dbReference type="Proteomes" id="UP001059597"/>
    </source>
</evidence>
<dbReference type="CDD" id="cd01830">
    <property type="entry name" value="XynE_like"/>
    <property type="match status" value="1"/>
</dbReference>
<evidence type="ECO:0000256" key="1">
    <source>
        <dbReference type="SAM" id="MobiDB-lite"/>
    </source>
</evidence>
<dbReference type="SUPFAM" id="SSF52266">
    <property type="entry name" value="SGNH hydrolase"/>
    <property type="match status" value="1"/>
</dbReference>
<evidence type="ECO:0000259" key="2">
    <source>
        <dbReference type="Pfam" id="PF13472"/>
    </source>
</evidence>
<dbReference type="Proteomes" id="UP001059597">
    <property type="component" value="Chromosome"/>
</dbReference>
<dbReference type="InterPro" id="IPR053140">
    <property type="entry name" value="GDSL_Rv0518-like"/>
</dbReference>
<dbReference type="EMBL" id="AP026073">
    <property type="protein sequence ID" value="BDM70901.1"/>
    <property type="molecule type" value="Genomic_DNA"/>
</dbReference>
<feature type="region of interest" description="Disordered" evidence="1">
    <location>
        <begin position="1"/>
        <end position="30"/>
    </location>
</feature>
<dbReference type="InterPro" id="IPR036514">
    <property type="entry name" value="SGNH_hydro_sf"/>
</dbReference>
<reference evidence="3" key="1">
    <citation type="submission" date="2022-06" db="EMBL/GenBank/DDBJ databases">
        <title>Complete genome sequence of Streptomyces nigrescens HEK616.</title>
        <authorList>
            <person name="Asamizu S."/>
            <person name="Onaka H."/>
        </authorList>
    </citation>
    <scope>NUCLEOTIDE SEQUENCE</scope>
    <source>
        <strain evidence="3">HEK616</strain>
    </source>
</reference>